<accession>A0A0E9RJF1</accession>
<protein>
    <submittedName>
        <fullName evidence="1">Uncharacterized protein</fullName>
    </submittedName>
</protein>
<dbReference type="EMBL" id="GBXM01079645">
    <property type="protein sequence ID" value="JAH28932.1"/>
    <property type="molecule type" value="Transcribed_RNA"/>
</dbReference>
<evidence type="ECO:0000313" key="1">
    <source>
        <dbReference type="EMBL" id="JAH28932.1"/>
    </source>
</evidence>
<reference evidence="1" key="1">
    <citation type="submission" date="2014-11" db="EMBL/GenBank/DDBJ databases">
        <authorList>
            <person name="Amaro Gonzalez C."/>
        </authorList>
    </citation>
    <scope>NUCLEOTIDE SEQUENCE</scope>
</reference>
<organism evidence="1">
    <name type="scientific">Anguilla anguilla</name>
    <name type="common">European freshwater eel</name>
    <name type="synonym">Muraena anguilla</name>
    <dbReference type="NCBI Taxonomy" id="7936"/>
    <lineage>
        <taxon>Eukaryota</taxon>
        <taxon>Metazoa</taxon>
        <taxon>Chordata</taxon>
        <taxon>Craniata</taxon>
        <taxon>Vertebrata</taxon>
        <taxon>Euteleostomi</taxon>
        <taxon>Actinopterygii</taxon>
        <taxon>Neopterygii</taxon>
        <taxon>Teleostei</taxon>
        <taxon>Anguilliformes</taxon>
        <taxon>Anguillidae</taxon>
        <taxon>Anguilla</taxon>
    </lineage>
</organism>
<reference evidence="1" key="2">
    <citation type="journal article" date="2015" name="Fish Shellfish Immunol.">
        <title>Early steps in the European eel (Anguilla anguilla)-Vibrio vulnificus interaction in the gills: Role of the RtxA13 toxin.</title>
        <authorList>
            <person name="Callol A."/>
            <person name="Pajuelo D."/>
            <person name="Ebbesson L."/>
            <person name="Teles M."/>
            <person name="MacKenzie S."/>
            <person name="Amaro C."/>
        </authorList>
    </citation>
    <scope>NUCLEOTIDE SEQUENCE</scope>
</reference>
<dbReference type="AlphaFoldDB" id="A0A0E9RJF1"/>
<proteinExistence type="predicted"/>
<name>A0A0E9RJF1_ANGAN</name>
<sequence>MCKQIRMLLSHNSRLPNQKGLFLKTGKYIATKRGCG</sequence>